<evidence type="ECO:0008006" key="3">
    <source>
        <dbReference type="Google" id="ProtNLM"/>
    </source>
</evidence>
<gene>
    <name evidence="1" type="ORF">Pmi06nite_12110</name>
</gene>
<keyword evidence="2" id="KW-1185">Reference proteome</keyword>
<protein>
    <recommendedName>
        <fullName evidence="3">DUF2625 family protein</fullName>
    </recommendedName>
</protein>
<dbReference type="Pfam" id="PF10946">
    <property type="entry name" value="DUF2625"/>
    <property type="match status" value="1"/>
</dbReference>
<dbReference type="NCBIfam" id="NF008496">
    <property type="entry name" value="PRK11408.1-3"/>
    <property type="match status" value="1"/>
</dbReference>
<sequence length="206" mass="22209">MLPAVEERGRATLHQLQVTTRSFLGAMALHSGGMLIDHGWVRVLGGSSGVDGMPSLADANKFPSVVDPTWAPSALIVAYDVLGGAFAIKGVPAPTGPQPGEPGQMIYFAPDSMQWEGMEIGHGDWLSWLLSGGLEKFYESLRWSGWQEDANALRADQGISVMPPLWSAEAQADVAATHKRPVPMWELLGLHEEFCRQFGLPSPGFA</sequence>
<evidence type="ECO:0000313" key="1">
    <source>
        <dbReference type="EMBL" id="GII27769.1"/>
    </source>
</evidence>
<proteinExistence type="predicted"/>
<dbReference type="AlphaFoldDB" id="A0A8J3X5I5"/>
<reference evidence="1 2" key="1">
    <citation type="submission" date="2021-01" db="EMBL/GenBank/DDBJ databases">
        <title>Whole genome shotgun sequence of Planotetraspora mira NBRC 15435.</title>
        <authorList>
            <person name="Komaki H."/>
            <person name="Tamura T."/>
        </authorList>
    </citation>
    <scope>NUCLEOTIDE SEQUENCE [LARGE SCALE GENOMIC DNA]</scope>
    <source>
        <strain evidence="1 2">NBRC 15435</strain>
    </source>
</reference>
<evidence type="ECO:0000313" key="2">
    <source>
        <dbReference type="Proteomes" id="UP000650628"/>
    </source>
</evidence>
<dbReference type="InterPro" id="IPR021239">
    <property type="entry name" value="DUF2625"/>
</dbReference>
<name>A0A8J3X5I5_9ACTN</name>
<accession>A0A8J3X5I5</accession>
<organism evidence="1 2">
    <name type="scientific">Planotetraspora mira</name>
    <dbReference type="NCBI Taxonomy" id="58121"/>
    <lineage>
        <taxon>Bacteria</taxon>
        <taxon>Bacillati</taxon>
        <taxon>Actinomycetota</taxon>
        <taxon>Actinomycetes</taxon>
        <taxon>Streptosporangiales</taxon>
        <taxon>Streptosporangiaceae</taxon>
        <taxon>Planotetraspora</taxon>
    </lineage>
</organism>
<comment type="caution">
    <text evidence="1">The sequence shown here is derived from an EMBL/GenBank/DDBJ whole genome shotgun (WGS) entry which is preliminary data.</text>
</comment>
<dbReference type="Proteomes" id="UP000650628">
    <property type="component" value="Unassembled WGS sequence"/>
</dbReference>
<dbReference type="EMBL" id="BOOO01000004">
    <property type="protein sequence ID" value="GII27769.1"/>
    <property type="molecule type" value="Genomic_DNA"/>
</dbReference>